<evidence type="ECO:0000313" key="3">
    <source>
        <dbReference type="Proteomes" id="UP000607653"/>
    </source>
</evidence>
<comment type="caution">
    <text evidence="2">The sequence shown here is derived from an EMBL/GenBank/DDBJ whole genome shotgun (WGS) entry which is preliminary data.</text>
</comment>
<feature type="chain" id="PRO_5032402453" description="Secreted protein" evidence="1">
    <location>
        <begin position="21"/>
        <end position="66"/>
    </location>
</feature>
<keyword evidence="1" id="KW-0732">Signal</keyword>
<evidence type="ECO:0000313" key="2">
    <source>
        <dbReference type="EMBL" id="DAD44699.1"/>
    </source>
</evidence>
<name>A0A822ZMU7_NELNU</name>
<organism evidence="2 3">
    <name type="scientific">Nelumbo nucifera</name>
    <name type="common">Sacred lotus</name>
    <dbReference type="NCBI Taxonomy" id="4432"/>
    <lineage>
        <taxon>Eukaryota</taxon>
        <taxon>Viridiplantae</taxon>
        <taxon>Streptophyta</taxon>
        <taxon>Embryophyta</taxon>
        <taxon>Tracheophyta</taxon>
        <taxon>Spermatophyta</taxon>
        <taxon>Magnoliopsida</taxon>
        <taxon>Proteales</taxon>
        <taxon>Nelumbonaceae</taxon>
        <taxon>Nelumbo</taxon>
    </lineage>
</organism>
<sequence length="66" mass="7078">MAVAPAVVVILVACLRYLVSTPINKGNSSGFNGKLLIDDEMSMQLARPSLAFLSCATCSKKENHPR</sequence>
<dbReference type="AlphaFoldDB" id="A0A822ZMU7"/>
<proteinExistence type="predicted"/>
<protein>
    <recommendedName>
        <fullName evidence="4">Secreted protein</fullName>
    </recommendedName>
</protein>
<dbReference type="EMBL" id="DUZY01000007">
    <property type="protein sequence ID" value="DAD44699.1"/>
    <property type="molecule type" value="Genomic_DNA"/>
</dbReference>
<evidence type="ECO:0008006" key="4">
    <source>
        <dbReference type="Google" id="ProtNLM"/>
    </source>
</evidence>
<feature type="signal peptide" evidence="1">
    <location>
        <begin position="1"/>
        <end position="20"/>
    </location>
</feature>
<evidence type="ECO:0000256" key="1">
    <source>
        <dbReference type="SAM" id="SignalP"/>
    </source>
</evidence>
<dbReference type="Proteomes" id="UP000607653">
    <property type="component" value="Unassembled WGS sequence"/>
</dbReference>
<keyword evidence="3" id="KW-1185">Reference proteome</keyword>
<reference evidence="2 3" key="1">
    <citation type="journal article" date="2020" name="Mol. Biol. Evol.">
        <title>Distinct Expression and Methylation Patterns for Genes with Different Fates following a Single Whole-Genome Duplication in Flowering Plants.</title>
        <authorList>
            <person name="Shi T."/>
            <person name="Rahmani R.S."/>
            <person name="Gugger P.F."/>
            <person name="Wang M."/>
            <person name="Li H."/>
            <person name="Zhang Y."/>
            <person name="Li Z."/>
            <person name="Wang Q."/>
            <person name="Van de Peer Y."/>
            <person name="Marchal K."/>
            <person name="Chen J."/>
        </authorList>
    </citation>
    <scope>NUCLEOTIDE SEQUENCE [LARGE SCALE GENOMIC DNA]</scope>
    <source>
        <tissue evidence="2">Leaf</tissue>
    </source>
</reference>
<gene>
    <name evidence="2" type="ORF">HUJ06_002929</name>
</gene>
<accession>A0A822ZMU7</accession>